<dbReference type="Gene3D" id="1.10.10.60">
    <property type="entry name" value="Homeodomain-like"/>
    <property type="match status" value="1"/>
</dbReference>
<evidence type="ECO:0000313" key="4">
    <source>
        <dbReference type="Proteomes" id="UP001276659"/>
    </source>
</evidence>
<dbReference type="CDD" id="cd00167">
    <property type="entry name" value="SANT"/>
    <property type="match status" value="1"/>
</dbReference>
<dbReference type="Proteomes" id="UP001276659">
    <property type="component" value="Unassembled WGS sequence"/>
</dbReference>
<evidence type="ECO:0000256" key="1">
    <source>
        <dbReference type="SAM" id="MobiDB-lite"/>
    </source>
</evidence>
<sequence>MSKVQRRWSREEDALLREETDLQLAGTFLKPGRNAMDHVLLTVFVIAQANDGEIKNWNEIAKRIPGRNNKDCRKRFMNEVQGGLKKNKNLSIPPGAAPCCPQAAGSKNPIPDSEQPPLDSDFAEFLDRDNQTDVNFPDLGGFGDLPPMSLETYHSDTDPFNLSTSETDQFPLHSSFAPFAGTAFDSTSHALDGDSPRPSSSRDFWKADALGLETNLGAAGLAEERQRLIASHGLTSEEVESQLASFLQPGRDPMQIDYQPDTEPADSSTPGDSSSRSATSRRTTITIDNIAPETLVEVMQVLINAKAKVRFETE</sequence>
<feature type="compositionally biased region" description="Low complexity" evidence="1">
    <location>
        <begin position="265"/>
        <end position="285"/>
    </location>
</feature>
<dbReference type="InterPro" id="IPR001005">
    <property type="entry name" value="SANT/Myb"/>
</dbReference>
<keyword evidence="4" id="KW-1185">Reference proteome</keyword>
<name>A0AAD9Z4J8_9LECA</name>
<organism evidence="3 4">
    <name type="scientific">Lepraria neglecta</name>
    <dbReference type="NCBI Taxonomy" id="209136"/>
    <lineage>
        <taxon>Eukaryota</taxon>
        <taxon>Fungi</taxon>
        <taxon>Dikarya</taxon>
        <taxon>Ascomycota</taxon>
        <taxon>Pezizomycotina</taxon>
        <taxon>Lecanoromycetes</taxon>
        <taxon>OSLEUM clade</taxon>
        <taxon>Lecanoromycetidae</taxon>
        <taxon>Lecanorales</taxon>
        <taxon>Lecanorineae</taxon>
        <taxon>Stereocaulaceae</taxon>
        <taxon>Lepraria</taxon>
    </lineage>
</organism>
<dbReference type="SMART" id="SM00717">
    <property type="entry name" value="SANT"/>
    <property type="match status" value="1"/>
</dbReference>
<dbReference type="PROSITE" id="PS50090">
    <property type="entry name" value="MYB_LIKE"/>
    <property type="match status" value="1"/>
</dbReference>
<accession>A0AAD9Z4J8</accession>
<reference evidence="3" key="1">
    <citation type="submission" date="2022-11" db="EMBL/GenBank/DDBJ databases">
        <title>Chromosomal genome sequence assembly and mating type (MAT) locus characterization of the leprose asexual lichenized fungus Lepraria neglecta (Nyl.) Erichsen.</title>
        <authorList>
            <person name="Allen J.L."/>
            <person name="Pfeffer B."/>
        </authorList>
    </citation>
    <scope>NUCLEOTIDE SEQUENCE</scope>
    <source>
        <strain evidence="3">Allen 5258</strain>
    </source>
</reference>
<feature type="domain" description="Myb-like" evidence="2">
    <location>
        <begin position="1"/>
        <end position="80"/>
    </location>
</feature>
<dbReference type="SUPFAM" id="SSF46689">
    <property type="entry name" value="Homeodomain-like"/>
    <property type="match status" value="1"/>
</dbReference>
<proteinExistence type="predicted"/>
<dbReference type="EMBL" id="JASNWA010000009">
    <property type="protein sequence ID" value="KAK3169343.1"/>
    <property type="molecule type" value="Genomic_DNA"/>
</dbReference>
<protein>
    <recommendedName>
        <fullName evidence="2">Myb-like domain-containing protein</fullName>
    </recommendedName>
</protein>
<gene>
    <name evidence="3" type="ORF">OEA41_008726</name>
</gene>
<feature type="region of interest" description="Disordered" evidence="1">
    <location>
        <begin position="248"/>
        <end position="285"/>
    </location>
</feature>
<evidence type="ECO:0000259" key="2">
    <source>
        <dbReference type="PROSITE" id="PS50090"/>
    </source>
</evidence>
<evidence type="ECO:0000313" key="3">
    <source>
        <dbReference type="EMBL" id="KAK3169343.1"/>
    </source>
</evidence>
<comment type="caution">
    <text evidence="3">The sequence shown here is derived from an EMBL/GenBank/DDBJ whole genome shotgun (WGS) entry which is preliminary data.</text>
</comment>
<dbReference type="InterPro" id="IPR009057">
    <property type="entry name" value="Homeodomain-like_sf"/>
</dbReference>
<dbReference type="AlphaFoldDB" id="A0AAD9Z4J8"/>